<dbReference type="Pfam" id="PF06941">
    <property type="entry name" value="NT5C"/>
    <property type="match status" value="1"/>
</dbReference>
<dbReference type="GO" id="GO:0009264">
    <property type="term" value="P:deoxyribonucleotide catabolic process"/>
    <property type="evidence" value="ECO:0007669"/>
    <property type="project" value="InterPro"/>
</dbReference>
<reference evidence="5 6" key="1">
    <citation type="submission" date="2019-03" db="EMBL/GenBank/DDBJ databases">
        <title>Complete genome sequence of Paenisporosarcina antarctica CGMCC 1.6503T.</title>
        <authorList>
            <person name="Rong J.-C."/>
            <person name="Chi N.-Y."/>
            <person name="Zhang Q.-F."/>
        </authorList>
    </citation>
    <scope>NUCLEOTIDE SEQUENCE [LARGE SCALE GENOMIC DNA]</scope>
    <source>
        <strain evidence="5 6">CGMCC 1.6503</strain>
    </source>
</reference>
<protein>
    <recommendedName>
        <fullName evidence="3">Nucleotidase</fullName>
        <ecNumber evidence="3">3.1.3.-</ecNumber>
    </recommendedName>
</protein>
<dbReference type="KEGG" id="panc:E2636_03805"/>
<evidence type="ECO:0000256" key="4">
    <source>
        <dbReference type="PIRSR" id="PIRSR610708-1"/>
    </source>
</evidence>
<gene>
    <name evidence="5" type="ORF">E2636_03805</name>
</gene>
<dbReference type="InterPro" id="IPR023214">
    <property type="entry name" value="HAD_sf"/>
</dbReference>
<comment type="similarity">
    <text evidence="1 3">Belongs to the 5'(3')-deoxyribonucleotidase family.</text>
</comment>
<name>A0A4P6ZW96_9BACL</name>
<dbReference type="OrthoDB" id="573782at2"/>
<dbReference type="InterPro" id="IPR009206">
    <property type="entry name" value="Nucleotidase_putative"/>
</dbReference>
<evidence type="ECO:0000313" key="5">
    <source>
        <dbReference type="EMBL" id="QBP40328.1"/>
    </source>
</evidence>
<dbReference type="InterPro" id="IPR036412">
    <property type="entry name" value="HAD-like_sf"/>
</dbReference>
<dbReference type="Proteomes" id="UP000294292">
    <property type="component" value="Chromosome"/>
</dbReference>
<organism evidence="5 6">
    <name type="scientific">Paenisporosarcina antarctica</name>
    <dbReference type="NCBI Taxonomy" id="417367"/>
    <lineage>
        <taxon>Bacteria</taxon>
        <taxon>Bacillati</taxon>
        <taxon>Bacillota</taxon>
        <taxon>Bacilli</taxon>
        <taxon>Bacillales</taxon>
        <taxon>Caryophanaceae</taxon>
        <taxon>Paenisporosarcina</taxon>
    </lineage>
</organism>
<evidence type="ECO:0000256" key="2">
    <source>
        <dbReference type="ARBA" id="ARBA00022801"/>
    </source>
</evidence>
<dbReference type="PANTHER" id="PTHR35134:SF2">
    <property type="entry name" value="NUCLEOTIDASE YQFW-RELATED"/>
    <property type="match status" value="1"/>
</dbReference>
<evidence type="ECO:0000256" key="3">
    <source>
        <dbReference type="PIRNR" id="PIRNR021362"/>
    </source>
</evidence>
<proteinExistence type="inferred from homology"/>
<dbReference type="InterPro" id="IPR010708">
    <property type="entry name" value="5'(3')-deoxyribonucleotidase"/>
</dbReference>
<dbReference type="Gene3D" id="3.40.50.1000">
    <property type="entry name" value="HAD superfamily/HAD-like"/>
    <property type="match status" value="1"/>
</dbReference>
<dbReference type="AlphaFoldDB" id="A0A4P6ZW96"/>
<dbReference type="InterPro" id="IPR052419">
    <property type="entry name" value="5_3-deoxyribonucleotidase-like"/>
</dbReference>
<sequence length="196" mass="23115">MIKQLRDTSMKFGFDIDDTLISLREHAFHIYNKNLNKNIPIDVFHEIKKVEIHEAFGLTAEQGFNMWNSSLEEIYYTSCPPYPDAVETLVELSKQGHEIYYITARPSEHGERTKQWLIEQGFPVQAEKFFCGMKDQDKVKIIQELKLDYYFDDKPDVLNTLSNDSLKVYVMNQSYNQHLTIPRITNWSELKEIINK</sequence>
<feature type="active site" description="Proton donor" evidence="4">
    <location>
        <position position="17"/>
    </location>
</feature>
<dbReference type="PANTHER" id="PTHR35134">
    <property type="entry name" value="NUCLEOTIDASE YQFW-RELATED"/>
    <property type="match status" value="1"/>
</dbReference>
<dbReference type="GO" id="GO:0008253">
    <property type="term" value="F:5'-nucleotidase activity"/>
    <property type="evidence" value="ECO:0007669"/>
    <property type="project" value="InterPro"/>
</dbReference>
<feature type="active site" description="Nucleophile" evidence="4">
    <location>
        <position position="15"/>
    </location>
</feature>
<dbReference type="EC" id="3.1.3.-" evidence="3"/>
<keyword evidence="6" id="KW-1185">Reference proteome</keyword>
<accession>A0A4P6ZW96</accession>
<dbReference type="EMBL" id="CP038015">
    <property type="protein sequence ID" value="QBP40328.1"/>
    <property type="molecule type" value="Genomic_DNA"/>
</dbReference>
<dbReference type="SUPFAM" id="SSF56784">
    <property type="entry name" value="HAD-like"/>
    <property type="match status" value="1"/>
</dbReference>
<dbReference type="PIRSF" id="PIRSF021362">
    <property type="entry name" value="UCP021362_HAD"/>
    <property type="match status" value="1"/>
</dbReference>
<evidence type="ECO:0000256" key="1">
    <source>
        <dbReference type="ARBA" id="ARBA00009589"/>
    </source>
</evidence>
<keyword evidence="2 3" id="KW-0378">Hydrolase</keyword>
<dbReference type="RefSeq" id="WP_134209062.1">
    <property type="nucleotide sequence ID" value="NZ_CP038015.1"/>
</dbReference>
<evidence type="ECO:0000313" key="6">
    <source>
        <dbReference type="Proteomes" id="UP000294292"/>
    </source>
</evidence>